<protein>
    <submittedName>
        <fullName evidence="1">DUF6441 family protein</fullName>
    </submittedName>
</protein>
<name>A0AB39V0P3_9GAMM</name>
<evidence type="ECO:0000313" key="1">
    <source>
        <dbReference type="EMBL" id="XDT73640.1"/>
    </source>
</evidence>
<dbReference type="KEGG" id="tcd:AAIA72_06640"/>
<dbReference type="Pfam" id="PF20039">
    <property type="entry name" value="DUF6441"/>
    <property type="match status" value="1"/>
</dbReference>
<accession>A0AB39V0P3</accession>
<sequence length="219" mass="25541">MRISLTTEGLLDRRRFSAWRARTGQAMRQATARAMRTVGREMAEDVRRDMRRAFKVRKLAFIKSLRAKVYDRRRDRFPALYIGSKIPWLGIHERGGTIGGRMLIPLLPRHQRIGRKAFRRVIDSLMRAGNAYFVEKNGKTLLMAENIRENDRALARFKRGQRQQTGRKRLRRGQEIPVAVLVDSVRLHKRFDLESAVRRKLPRLAQAIRKEVEGEGGNK</sequence>
<organism evidence="1">
    <name type="scientific">Thermohahella caldifontis</name>
    <dbReference type="NCBI Taxonomy" id="3142973"/>
    <lineage>
        <taxon>Bacteria</taxon>
        <taxon>Pseudomonadati</taxon>
        <taxon>Pseudomonadota</taxon>
        <taxon>Gammaproteobacteria</taxon>
        <taxon>Oceanospirillales</taxon>
        <taxon>Hahellaceae</taxon>
        <taxon>Thermohahella</taxon>
    </lineage>
</organism>
<reference evidence="1" key="1">
    <citation type="submission" date="2024-05" db="EMBL/GenBank/DDBJ databases">
        <title>Genome sequencing of novel strain.</title>
        <authorList>
            <person name="Ganbat D."/>
            <person name="Ganbat S."/>
            <person name="Lee S.-J."/>
        </authorList>
    </citation>
    <scope>NUCLEOTIDE SEQUENCE</scope>
    <source>
        <strain evidence="1">SMD15-11</strain>
    </source>
</reference>
<dbReference type="AlphaFoldDB" id="A0AB39V0P3"/>
<dbReference type="RefSeq" id="WP_369602625.1">
    <property type="nucleotide sequence ID" value="NZ_CP154858.1"/>
</dbReference>
<gene>
    <name evidence="1" type="ORF">AAIA72_06640</name>
</gene>
<dbReference type="EMBL" id="CP154858">
    <property type="protein sequence ID" value="XDT73640.1"/>
    <property type="molecule type" value="Genomic_DNA"/>
</dbReference>
<proteinExistence type="predicted"/>
<dbReference type="InterPro" id="IPR045622">
    <property type="entry name" value="DUF6441"/>
</dbReference>